<dbReference type="GeneID" id="8248772"/>
<dbReference type="AlphaFoldDB" id="C1EFK2"/>
<evidence type="ECO:0000313" key="2">
    <source>
        <dbReference type="EMBL" id="ACO67101.1"/>
    </source>
</evidence>
<proteinExistence type="predicted"/>
<keyword evidence="1" id="KW-1133">Transmembrane helix</keyword>
<dbReference type="KEGG" id="mis:MICPUN_63820"/>
<dbReference type="InParanoid" id="C1EFK2"/>
<name>C1EFK2_MICCC</name>
<dbReference type="Proteomes" id="UP000002009">
    <property type="component" value="Chromosome 13"/>
</dbReference>
<dbReference type="RefSeq" id="XP_002505843.1">
    <property type="nucleotide sequence ID" value="XM_002505797.1"/>
</dbReference>
<sequence length="59" mass="6686">MGWLWDLTHDKQGGLDTLNVILLSLAGLHVVAFGVWIFLVLTQKPTRIRDKVDLRDKGD</sequence>
<accession>C1EFK2</accession>
<protein>
    <submittedName>
        <fullName evidence="2">Uncharacterized protein</fullName>
    </submittedName>
</protein>
<evidence type="ECO:0000313" key="3">
    <source>
        <dbReference type="Proteomes" id="UP000002009"/>
    </source>
</evidence>
<dbReference type="EMBL" id="CP001331">
    <property type="protein sequence ID" value="ACO67101.1"/>
    <property type="molecule type" value="Genomic_DNA"/>
</dbReference>
<reference evidence="2 3" key="1">
    <citation type="journal article" date="2009" name="Science">
        <title>Green evolution and dynamic adaptations revealed by genomes of the marine picoeukaryotes Micromonas.</title>
        <authorList>
            <person name="Worden A.Z."/>
            <person name="Lee J.H."/>
            <person name="Mock T."/>
            <person name="Rouze P."/>
            <person name="Simmons M.P."/>
            <person name="Aerts A.L."/>
            <person name="Allen A.E."/>
            <person name="Cuvelier M.L."/>
            <person name="Derelle E."/>
            <person name="Everett M.V."/>
            <person name="Foulon E."/>
            <person name="Grimwood J."/>
            <person name="Gundlach H."/>
            <person name="Henrissat B."/>
            <person name="Napoli C."/>
            <person name="McDonald S.M."/>
            <person name="Parker M.S."/>
            <person name="Rombauts S."/>
            <person name="Salamov A."/>
            <person name="Von Dassow P."/>
            <person name="Badger J.H."/>
            <person name="Coutinho P.M."/>
            <person name="Demir E."/>
            <person name="Dubchak I."/>
            <person name="Gentemann C."/>
            <person name="Eikrem W."/>
            <person name="Gready J.E."/>
            <person name="John U."/>
            <person name="Lanier W."/>
            <person name="Lindquist E.A."/>
            <person name="Lucas S."/>
            <person name="Mayer K.F."/>
            <person name="Moreau H."/>
            <person name="Not F."/>
            <person name="Otillar R."/>
            <person name="Panaud O."/>
            <person name="Pangilinan J."/>
            <person name="Paulsen I."/>
            <person name="Piegu B."/>
            <person name="Poliakov A."/>
            <person name="Robbens S."/>
            <person name="Schmutz J."/>
            <person name="Toulza E."/>
            <person name="Wyss T."/>
            <person name="Zelensky A."/>
            <person name="Zhou K."/>
            <person name="Armbrust E.V."/>
            <person name="Bhattacharya D."/>
            <person name="Goodenough U.W."/>
            <person name="Van de Peer Y."/>
            <person name="Grigoriev I.V."/>
        </authorList>
    </citation>
    <scope>NUCLEOTIDE SEQUENCE [LARGE SCALE GENOMIC DNA]</scope>
    <source>
        <strain evidence="3">RCC299 / NOUM17</strain>
    </source>
</reference>
<evidence type="ECO:0000256" key="1">
    <source>
        <dbReference type="SAM" id="Phobius"/>
    </source>
</evidence>
<feature type="transmembrane region" description="Helical" evidence="1">
    <location>
        <begin position="20"/>
        <end position="41"/>
    </location>
</feature>
<gene>
    <name evidence="2" type="ORF">MICPUN_63820</name>
</gene>
<keyword evidence="1" id="KW-0472">Membrane</keyword>
<organism evidence="2 3">
    <name type="scientific">Micromonas commoda (strain RCC299 / NOUM17 / CCMP2709)</name>
    <name type="common">Picoplanktonic green alga</name>
    <dbReference type="NCBI Taxonomy" id="296587"/>
    <lineage>
        <taxon>Eukaryota</taxon>
        <taxon>Viridiplantae</taxon>
        <taxon>Chlorophyta</taxon>
        <taxon>Mamiellophyceae</taxon>
        <taxon>Mamiellales</taxon>
        <taxon>Mamiellaceae</taxon>
        <taxon>Micromonas</taxon>
    </lineage>
</organism>
<keyword evidence="3" id="KW-1185">Reference proteome</keyword>
<keyword evidence="1" id="KW-0812">Transmembrane</keyword>